<dbReference type="EMBL" id="MU117962">
    <property type="protein sequence ID" value="KAF9654061.1"/>
    <property type="molecule type" value="Genomic_DNA"/>
</dbReference>
<evidence type="ECO:0000313" key="1">
    <source>
        <dbReference type="EMBL" id="KAF9654061.1"/>
    </source>
</evidence>
<reference evidence="1" key="1">
    <citation type="submission" date="2019-10" db="EMBL/GenBank/DDBJ databases">
        <authorList>
            <consortium name="DOE Joint Genome Institute"/>
            <person name="Kuo A."/>
            <person name="Miyauchi S."/>
            <person name="Kiss E."/>
            <person name="Drula E."/>
            <person name="Kohler A."/>
            <person name="Sanchez-Garcia M."/>
            <person name="Andreopoulos B."/>
            <person name="Barry K.W."/>
            <person name="Bonito G."/>
            <person name="Buee M."/>
            <person name="Carver A."/>
            <person name="Chen C."/>
            <person name="Cichocki N."/>
            <person name="Clum A."/>
            <person name="Culley D."/>
            <person name="Crous P.W."/>
            <person name="Fauchery L."/>
            <person name="Girlanda M."/>
            <person name="Hayes R."/>
            <person name="Keri Z."/>
            <person name="Labutti K."/>
            <person name="Lipzen A."/>
            <person name="Lombard V."/>
            <person name="Magnuson J."/>
            <person name="Maillard F."/>
            <person name="Morin E."/>
            <person name="Murat C."/>
            <person name="Nolan M."/>
            <person name="Ohm R."/>
            <person name="Pangilinan J."/>
            <person name="Pereira M."/>
            <person name="Perotto S."/>
            <person name="Peter M."/>
            <person name="Riley R."/>
            <person name="Sitrit Y."/>
            <person name="Stielow B."/>
            <person name="Szollosi G."/>
            <person name="Zifcakova L."/>
            <person name="Stursova M."/>
            <person name="Spatafora J.W."/>
            <person name="Tedersoo L."/>
            <person name="Vaario L.-M."/>
            <person name="Yamada A."/>
            <person name="Yan M."/>
            <person name="Wang P."/>
            <person name="Xu J."/>
            <person name="Bruns T."/>
            <person name="Baldrian P."/>
            <person name="Vilgalys R."/>
            <person name="Henrissat B."/>
            <person name="Grigoriev I.V."/>
            <person name="Hibbett D."/>
            <person name="Nagy L.G."/>
            <person name="Martin F.M."/>
        </authorList>
    </citation>
    <scope>NUCLEOTIDE SEQUENCE</scope>
    <source>
        <strain evidence="1">P2</strain>
    </source>
</reference>
<reference evidence="1" key="2">
    <citation type="journal article" date="2020" name="Nat. Commun.">
        <title>Large-scale genome sequencing of mycorrhizal fungi provides insights into the early evolution of symbiotic traits.</title>
        <authorList>
            <person name="Miyauchi S."/>
            <person name="Kiss E."/>
            <person name="Kuo A."/>
            <person name="Drula E."/>
            <person name="Kohler A."/>
            <person name="Sanchez-Garcia M."/>
            <person name="Morin E."/>
            <person name="Andreopoulos B."/>
            <person name="Barry K.W."/>
            <person name="Bonito G."/>
            <person name="Buee M."/>
            <person name="Carver A."/>
            <person name="Chen C."/>
            <person name="Cichocki N."/>
            <person name="Clum A."/>
            <person name="Culley D."/>
            <person name="Crous P.W."/>
            <person name="Fauchery L."/>
            <person name="Girlanda M."/>
            <person name="Hayes R.D."/>
            <person name="Keri Z."/>
            <person name="LaButti K."/>
            <person name="Lipzen A."/>
            <person name="Lombard V."/>
            <person name="Magnuson J."/>
            <person name="Maillard F."/>
            <person name="Murat C."/>
            <person name="Nolan M."/>
            <person name="Ohm R.A."/>
            <person name="Pangilinan J."/>
            <person name="Pereira M.F."/>
            <person name="Perotto S."/>
            <person name="Peter M."/>
            <person name="Pfister S."/>
            <person name="Riley R."/>
            <person name="Sitrit Y."/>
            <person name="Stielow J.B."/>
            <person name="Szollosi G."/>
            <person name="Zifcakova L."/>
            <person name="Stursova M."/>
            <person name="Spatafora J.W."/>
            <person name="Tedersoo L."/>
            <person name="Vaario L.M."/>
            <person name="Yamada A."/>
            <person name="Yan M."/>
            <person name="Wang P."/>
            <person name="Xu J."/>
            <person name="Bruns T."/>
            <person name="Baldrian P."/>
            <person name="Vilgalys R."/>
            <person name="Dunand C."/>
            <person name="Henrissat B."/>
            <person name="Grigoriev I.V."/>
            <person name="Hibbett D."/>
            <person name="Nagy L.G."/>
            <person name="Martin F.M."/>
        </authorList>
    </citation>
    <scope>NUCLEOTIDE SEQUENCE</scope>
    <source>
        <strain evidence="1">P2</strain>
    </source>
</reference>
<sequence length="419" mass="46942">MSSLHFTPRIVSNEHNCICGGHTCTEAAASPVESEVLHILQKEHTHALSLLRSSPLLSSLFVSYASRAPSSPVQSQSSSLSSSSPPTPSHNDEQWTDLKTSFETLRTDHDKLRADYTNLMRQVEQDQKEMTELRERFADIQRQHLTAEAELVKAQGDTREMQTKYDAALLKLQQRDISQEKMTVELEGAHAEIEQWKTEHTALGQCVIDQQMEILRIKQKAVSNLEEVQFELANLQNRYDALDRSHTALLTETRRGKDVETPIPMFTEVKAPSSRRLDSTSEWEWPSPVIDPSVASHHPPEPFTPKIDITIASKESPIPAPQQQPSTSKFPLDPKENTTKTEVNPVVTTPGILLRAKSSKTKSKTARVSVRGGSSGDKENQGAKEGKGADFKVPWVLIKTDSEDARESEKEHDITKEKR</sequence>
<accession>A0ACB6ZY71</accession>
<proteinExistence type="predicted"/>
<gene>
    <name evidence="1" type="ORF">BDM02DRAFT_3107291</name>
</gene>
<keyword evidence="2" id="KW-1185">Reference proteome</keyword>
<name>A0ACB6ZY71_THEGA</name>
<evidence type="ECO:0000313" key="2">
    <source>
        <dbReference type="Proteomes" id="UP000886501"/>
    </source>
</evidence>
<organism evidence="1 2">
    <name type="scientific">Thelephora ganbajun</name>
    <name type="common">Ganba fungus</name>
    <dbReference type="NCBI Taxonomy" id="370292"/>
    <lineage>
        <taxon>Eukaryota</taxon>
        <taxon>Fungi</taxon>
        <taxon>Dikarya</taxon>
        <taxon>Basidiomycota</taxon>
        <taxon>Agaricomycotina</taxon>
        <taxon>Agaricomycetes</taxon>
        <taxon>Thelephorales</taxon>
        <taxon>Thelephoraceae</taxon>
        <taxon>Thelephora</taxon>
    </lineage>
</organism>
<comment type="caution">
    <text evidence="1">The sequence shown here is derived from an EMBL/GenBank/DDBJ whole genome shotgun (WGS) entry which is preliminary data.</text>
</comment>
<dbReference type="Proteomes" id="UP000886501">
    <property type="component" value="Unassembled WGS sequence"/>
</dbReference>
<protein>
    <submittedName>
        <fullName evidence="1">Uncharacterized protein</fullName>
    </submittedName>
</protein>